<dbReference type="Pfam" id="PF01478">
    <property type="entry name" value="Peptidase_A24"/>
    <property type="match status" value="1"/>
</dbReference>
<comment type="subcellular location">
    <subcellularLocation>
        <location evidence="1">Cell inner membrane</location>
        <topology evidence="1">Multi-pass membrane protein</topology>
    </subcellularLocation>
    <subcellularLocation>
        <location evidence="9">Cell membrane</location>
        <topology evidence="9">Multi-pass membrane protein</topology>
    </subcellularLocation>
</comment>
<dbReference type="GO" id="GO:0004190">
    <property type="term" value="F:aspartic-type endopeptidase activity"/>
    <property type="evidence" value="ECO:0007669"/>
    <property type="project" value="UniProtKB-EC"/>
</dbReference>
<sequence>MSFADYLNVFFQSKIGLIFAFVLGSMFGSFFNVCIYRLPKELSIIKPRSFCPSCNKTIPWYYNIPLISWLYLRGKCAYCGAKISFRYFFVELLTALIFTFGVYKFGFSLKALEFIVLTSLMLILFFTDLYERILPDEITLGFIPIGLIFAYFSPERGFLESLVVGVIGAGLLFLLAYIYLKIKGIEGMGMGDVKMLALMGTFLGKKAFLALMIGSIIGTIVGLFIIYVLKKGRHYEIPFGCFLAIGTVITYLYGDNLIHYYVTHFLQHY</sequence>
<dbReference type="GO" id="GO:0008168">
    <property type="term" value="F:methyltransferase activity"/>
    <property type="evidence" value="ECO:0007669"/>
    <property type="project" value="UniProtKB-KW"/>
</dbReference>
<evidence type="ECO:0000256" key="9">
    <source>
        <dbReference type="RuleBase" id="RU003794"/>
    </source>
</evidence>
<dbReference type="EMBL" id="AP017470">
    <property type="protein sequence ID" value="BBB32723.1"/>
    <property type="molecule type" value="Genomic_DNA"/>
</dbReference>
<keyword evidence="9" id="KW-0645">Protease</keyword>
<keyword evidence="6 10" id="KW-1133">Transmembrane helix</keyword>
<dbReference type="RefSeq" id="WP_201327026.1">
    <property type="nucleotide sequence ID" value="NZ_AP017470.1"/>
</dbReference>
<evidence type="ECO:0000259" key="12">
    <source>
        <dbReference type="Pfam" id="PF06750"/>
    </source>
</evidence>
<dbReference type="KEGG" id="thyd:TTHT_1194"/>
<feature type="transmembrane region" description="Helical" evidence="10">
    <location>
        <begin position="235"/>
        <end position="254"/>
    </location>
</feature>
<protein>
    <recommendedName>
        <fullName evidence="9">Prepilin leader peptidase/N-methyltransferase</fullName>
        <ecNumber evidence="9">2.1.1.-</ecNumber>
        <ecNumber evidence="9">3.4.23.43</ecNumber>
    </recommendedName>
</protein>
<comment type="catalytic activity">
    <reaction evidence="9">
        <text>Typically cleaves a -Gly-|-Phe- bond to release an N-terminal, basic peptide of 5-8 residues from type IV prepilin, and then N-methylates the new N-terminal amino group, the methyl donor being S-adenosyl-L-methionine.</text>
        <dbReference type="EC" id="3.4.23.43"/>
    </reaction>
</comment>
<evidence type="ECO:0000256" key="2">
    <source>
        <dbReference type="ARBA" id="ARBA00005801"/>
    </source>
</evidence>
<dbReference type="EC" id="2.1.1.-" evidence="9"/>
<dbReference type="PANTHER" id="PTHR30487:SF0">
    <property type="entry name" value="PREPILIN LEADER PEPTIDASE_N-METHYLTRANSFERASE-RELATED"/>
    <property type="match status" value="1"/>
</dbReference>
<evidence type="ECO:0000256" key="1">
    <source>
        <dbReference type="ARBA" id="ARBA00004429"/>
    </source>
</evidence>
<evidence type="ECO:0000256" key="7">
    <source>
        <dbReference type="ARBA" id="ARBA00023136"/>
    </source>
</evidence>
<organism evidence="13 14">
    <name type="scientific">Thermotomaculum hydrothermale</name>
    <dbReference type="NCBI Taxonomy" id="981385"/>
    <lineage>
        <taxon>Bacteria</taxon>
        <taxon>Pseudomonadati</taxon>
        <taxon>Acidobacteriota</taxon>
        <taxon>Holophagae</taxon>
        <taxon>Thermotomaculales</taxon>
        <taxon>Thermotomaculaceae</taxon>
        <taxon>Thermotomaculum</taxon>
    </lineage>
</organism>
<feature type="domain" description="Prepilin peptidase A24 N-terminal" evidence="12">
    <location>
        <begin position="22"/>
        <end position="105"/>
    </location>
</feature>
<evidence type="ECO:0000256" key="5">
    <source>
        <dbReference type="ARBA" id="ARBA00022692"/>
    </source>
</evidence>
<evidence type="ECO:0000256" key="10">
    <source>
        <dbReference type="SAM" id="Phobius"/>
    </source>
</evidence>
<evidence type="ECO:0000313" key="13">
    <source>
        <dbReference type="EMBL" id="BBB32723.1"/>
    </source>
</evidence>
<feature type="transmembrane region" description="Helical" evidence="10">
    <location>
        <begin position="158"/>
        <end position="180"/>
    </location>
</feature>
<dbReference type="AlphaFoldDB" id="A0A7R6PNA6"/>
<dbReference type="InterPro" id="IPR000045">
    <property type="entry name" value="Prepilin_IV_endopep_pep"/>
</dbReference>
<dbReference type="PRINTS" id="PR00864">
    <property type="entry name" value="PREPILNPTASE"/>
</dbReference>
<evidence type="ECO:0000256" key="4">
    <source>
        <dbReference type="ARBA" id="ARBA00022519"/>
    </source>
</evidence>
<dbReference type="GO" id="GO:0005886">
    <property type="term" value="C:plasma membrane"/>
    <property type="evidence" value="ECO:0007669"/>
    <property type="project" value="UniProtKB-SubCell"/>
</dbReference>
<evidence type="ECO:0000256" key="8">
    <source>
        <dbReference type="RuleBase" id="RU003793"/>
    </source>
</evidence>
<keyword evidence="7 10" id="KW-0472">Membrane</keyword>
<keyword evidence="9 13" id="KW-0378">Hydrolase</keyword>
<dbReference type="InterPro" id="IPR010627">
    <property type="entry name" value="Prepilin_pept_A24_N"/>
</dbReference>
<keyword evidence="9" id="KW-0511">Multifunctional enzyme</keyword>
<dbReference type="Gene3D" id="1.20.120.1220">
    <property type="match status" value="1"/>
</dbReference>
<keyword evidence="5 9" id="KW-0812">Transmembrane</keyword>
<feature type="transmembrane region" description="Helical" evidence="10">
    <location>
        <begin position="15"/>
        <end position="38"/>
    </location>
</feature>
<accession>A0A7R6PNA6</accession>
<proteinExistence type="inferred from homology"/>
<dbReference type="PANTHER" id="PTHR30487">
    <property type="entry name" value="TYPE 4 PREPILIN-LIKE PROTEINS LEADER PEPTIDE-PROCESSING ENZYME"/>
    <property type="match status" value="1"/>
</dbReference>
<dbReference type="InterPro" id="IPR014032">
    <property type="entry name" value="Peptidase_A24A_bac"/>
</dbReference>
<name>A0A7R6PNA6_9BACT</name>
<dbReference type="Pfam" id="PF06750">
    <property type="entry name" value="A24_N_bact"/>
    <property type="match status" value="1"/>
</dbReference>
<feature type="domain" description="Prepilin type IV endopeptidase peptidase" evidence="11">
    <location>
        <begin position="115"/>
        <end position="223"/>
    </location>
</feature>
<comment type="similarity">
    <text evidence="2 8">Belongs to the peptidase A24 family.</text>
</comment>
<evidence type="ECO:0000259" key="11">
    <source>
        <dbReference type="Pfam" id="PF01478"/>
    </source>
</evidence>
<keyword evidence="9 13" id="KW-0489">Methyltransferase</keyword>
<evidence type="ECO:0000256" key="6">
    <source>
        <dbReference type="ARBA" id="ARBA00022989"/>
    </source>
</evidence>
<comment type="function">
    <text evidence="9">Plays an essential role in type IV pili and type II pseudopili formation by proteolytically removing the leader sequence from substrate proteins and subsequently monomethylating the alpha-amino group of the newly exposed N-terminal phenylalanine.</text>
</comment>
<dbReference type="EC" id="3.4.23.43" evidence="9"/>
<dbReference type="GO" id="GO:0006465">
    <property type="term" value="P:signal peptide processing"/>
    <property type="evidence" value="ECO:0007669"/>
    <property type="project" value="TreeGrafter"/>
</dbReference>
<keyword evidence="3" id="KW-1003">Cell membrane</keyword>
<keyword evidence="9 13" id="KW-0808">Transferase</keyword>
<evidence type="ECO:0000313" key="14">
    <source>
        <dbReference type="Proteomes" id="UP000595564"/>
    </source>
</evidence>
<feature type="transmembrane region" description="Helical" evidence="10">
    <location>
        <begin position="133"/>
        <end position="152"/>
    </location>
</feature>
<feature type="transmembrane region" description="Helical" evidence="10">
    <location>
        <begin position="208"/>
        <end position="229"/>
    </location>
</feature>
<gene>
    <name evidence="13" type="primary">pilD</name>
    <name evidence="13" type="ORF">TTHT_1194</name>
</gene>
<evidence type="ECO:0000256" key="3">
    <source>
        <dbReference type="ARBA" id="ARBA00022475"/>
    </source>
</evidence>
<dbReference type="Proteomes" id="UP000595564">
    <property type="component" value="Chromosome"/>
</dbReference>
<feature type="transmembrane region" description="Helical" evidence="10">
    <location>
        <begin position="83"/>
        <end position="103"/>
    </location>
</feature>
<reference evidence="13 14" key="1">
    <citation type="journal article" date="2012" name="Extremophiles">
        <title>Thermotomaculum hydrothermale gen. nov., sp. nov., a novel heterotrophic thermophile within the phylum Acidobacteria from a deep-sea hydrothermal vent chimney in the Southern Okinawa Trough.</title>
        <authorList>
            <person name="Izumi H."/>
            <person name="Nunoura T."/>
            <person name="Miyazaki M."/>
            <person name="Mino S."/>
            <person name="Toki T."/>
            <person name="Takai K."/>
            <person name="Sako Y."/>
            <person name="Sawabe T."/>
            <person name="Nakagawa S."/>
        </authorList>
    </citation>
    <scope>NUCLEOTIDE SEQUENCE [LARGE SCALE GENOMIC DNA]</scope>
    <source>
        <strain evidence="13 14">AC55</strain>
    </source>
</reference>
<keyword evidence="4" id="KW-0997">Cell inner membrane</keyword>
<dbReference type="GO" id="GO:0032259">
    <property type="term" value="P:methylation"/>
    <property type="evidence" value="ECO:0007669"/>
    <property type="project" value="UniProtKB-KW"/>
</dbReference>
<dbReference type="InterPro" id="IPR050882">
    <property type="entry name" value="Prepilin_peptidase/N-MTase"/>
</dbReference>
<keyword evidence="14" id="KW-1185">Reference proteome</keyword>